<evidence type="ECO:0000259" key="6">
    <source>
        <dbReference type="PROSITE" id="PS50089"/>
    </source>
</evidence>
<dbReference type="VEuPathDB" id="VectorBase:ASIS022702"/>
<keyword evidence="1" id="KW-0479">Metal-binding</keyword>
<evidence type="ECO:0000256" key="4">
    <source>
        <dbReference type="ARBA" id="ARBA00022833"/>
    </source>
</evidence>
<feature type="domain" description="RING-type" evidence="6">
    <location>
        <begin position="1072"/>
        <end position="1115"/>
    </location>
</feature>
<keyword evidence="10" id="KW-1185">Reference proteome</keyword>
<dbReference type="GO" id="GO:0008270">
    <property type="term" value="F:zinc ion binding"/>
    <property type="evidence" value="ECO:0007669"/>
    <property type="project" value="UniProtKB-KW"/>
</dbReference>
<dbReference type="InterPro" id="IPR052583">
    <property type="entry name" value="ATP-helicase/E3_Ub-Ligase"/>
</dbReference>
<evidence type="ECO:0000313" key="8">
    <source>
        <dbReference type="EMBL" id="KFB51654.1"/>
    </source>
</evidence>
<accession>A0A084WN60</accession>
<feature type="domain" description="Helicase C-terminal" evidence="7">
    <location>
        <begin position="1149"/>
        <end position="1302"/>
    </location>
</feature>
<evidence type="ECO:0000256" key="2">
    <source>
        <dbReference type="ARBA" id="ARBA00022771"/>
    </source>
</evidence>
<dbReference type="InterPro" id="IPR018957">
    <property type="entry name" value="Znf_C3HC4_RING-type"/>
</dbReference>
<protein>
    <submittedName>
        <fullName evidence="8">AGAP007417-PA-like protein</fullName>
    </submittedName>
</protein>
<keyword evidence="2 5" id="KW-0863">Zinc-finger</keyword>
<dbReference type="SMART" id="SM00487">
    <property type="entry name" value="DEXDc"/>
    <property type="match status" value="1"/>
</dbReference>
<dbReference type="InterPro" id="IPR011011">
    <property type="entry name" value="Znf_FYVE_PHD"/>
</dbReference>
<dbReference type="OMA" id="KAVFFCA"/>
<name>A0A084WN60_ANOSI</name>
<dbReference type="SMART" id="SM00184">
    <property type="entry name" value="RING"/>
    <property type="match status" value="1"/>
</dbReference>
<sequence length="1311" mass="151264">MVEYCLLDVGIRPKANDQEENCDETTPVKRYKPSAVSSPIRFSYQRESYHSLLDAAVDIKSLIRDVSRVPEYRLCERTNFWDSSSVILGVFLRMPQSGEDFDYGCFPQRKRLSKLLFTEKERRCFIEDELNKPTLVEDGPVLTIAQFYEQLRMRHREQQLPACNNALPETIEHPALRPQLRPYQQQAIRWLIERETIPMTLPAQYLRLHNAAVPEVDFFADLYTFAVTVKEPHPIPIPTGGILADEMGLGKTVEILALLLFNKREVKLELPGSGITNLTQNKLSRKNSLKLKHAKLKCICMLTHRKETIACGKCGFLQHRQCVLKHHNFAAASKRNKYLCPQCWRTEPLVESGATIIVSPAAIKHQWASEIRKHISGPGIRLFIYNGVSESAGSWISPTELSSYDVVLTDYNVLKQEIWFTSENSRHSRHEKRFLSPASPLTMIRWWRVCLDEAQMVESIHSNVTKMAKALPTVHRWTVTGTPIEKTIDNLHGLVHYLDYEPYSNYPIWKAFVSCYQKGNAEPLLNTMVRIMWRTCKASVVDQLGIPPQTERVHYITMSDLQRYFYRSEHALCAQAFHEKARKIGRTQSMAEMNIPTLNALMEPLRKLRHDCTIPSILHVANTLTTKKLLTPSELHEHLVTNNANECKAQLRSVVSAMNGMAGIHILLDEYNQALRLYLASLRMAEDYKTGTVTVDSLLQIHTLHNLLDLVRSHGPQLEPEKLPDEAKLREYEEQCARLEWRYIEQYASKVRAVETSLFPAIEKLEELISQSEAPNGPRLDGSWWRDIFHAYARDPTRHGEFFIRLITDNLIENPPSAWCGLDLWLMIWWDKITERRRTLKKGFKKLEFFVENLQPNHLWSPEALARIEQLVTTAFACHLDPSLVAEEADRDQGVRYPAPTCLLCKVKDKLNQLEAVLFLTRQTQAATGGLWQISPGEMVLKQILSHVKRSQEAVDSRILEEGDHCLAYLECVKQEFKEYSQYWVEINYTVAAYDELNMCKSRMQLITEEQFFEMVRAEKRRTPMQLVSSELAVQMRELQLTKNESERAFVRLQGTLKYLAYLGQKSDIDPCPICQVPPSSKYAVLQCGHHFCSVCAIKILQMARFRQIVCVICRHQQHMKDIQYVTLMTTLTRNQKLAIGNYSDKIFKIVETILDLKDQEPDVKIVIFSHWEPILVKLEMALTDNRITSRQKSNRCKDTVSEFKDPELGITCLLLPLRYGSKGLNLTEATHIFLVEPILNPGEELQAIGRIHRIGQTRPTFVHRFIVLGTIEETIHEAIQKDKSGRWLRKDVTVEQLEELFLLNDEQNEL</sequence>
<dbReference type="SUPFAM" id="SSF57850">
    <property type="entry name" value="RING/U-box"/>
    <property type="match status" value="1"/>
</dbReference>
<dbReference type="GO" id="GO:0016787">
    <property type="term" value="F:hydrolase activity"/>
    <property type="evidence" value="ECO:0007669"/>
    <property type="project" value="UniProtKB-KW"/>
</dbReference>
<dbReference type="InterPro" id="IPR038718">
    <property type="entry name" value="SNF2-like_sf"/>
</dbReference>
<dbReference type="Gene3D" id="3.30.40.10">
    <property type="entry name" value="Zinc/RING finger domain, C3HC4 (zinc finger)"/>
    <property type="match status" value="2"/>
</dbReference>
<dbReference type="CDD" id="cd18070">
    <property type="entry name" value="DEXQc_SHPRH"/>
    <property type="match status" value="1"/>
</dbReference>
<evidence type="ECO:0000256" key="1">
    <source>
        <dbReference type="ARBA" id="ARBA00022723"/>
    </source>
</evidence>
<proteinExistence type="predicted"/>
<dbReference type="InterPro" id="IPR001841">
    <property type="entry name" value="Znf_RING"/>
</dbReference>
<evidence type="ECO:0000259" key="7">
    <source>
        <dbReference type="PROSITE" id="PS51194"/>
    </source>
</evidence>
<dbReference type="PROSITE" id="PS00518">
    <property type="entry name" value="ZF_RING_1"/>
    <property type="match status" value="1"/>
</dbReference>
<dbReference type="PROSITE" id="PS51194">
    <property type="entry name" value="HELICASE_CTER"/>
    <property type="match status" value="1"/>
</dbReference>
<dbReference type="PANTHER" id="PTHR45865">
    <property type="entry name" value="E3 UBIQUITIN-PROTEIN LIGASE SHPRH FAMILY MEMBER"/>
    <property type="match status" value="1"/>
</dbReference>
<dbReference type="EMBL" id="ATLV01024569">
    <property type="status" value="NOT_ANNOTATED_CDS"/>
    <property type="molecule type" value="Genomic_DNA"/>
</dbReference>
<dbReference type="InterPro" id="IPR017907">
    <property type="entry name" value="Znf_RING_CS"/>
</dbReference>
<organism evidence="8">
    <name type="scientific">Anopheles sinensis</name>
    <name type="common">Mosquito</name>
    <dbReference type="NCBI Taxonomy" id="74873"/>
    <lineage>
        <taxon>Eukaryota</taxon>
        <taxon>Metazoa</taxon>
        <taxon>Ecdysozoa</taxon>
        <taxon>Arthropoda</taxon>
        <taxon>Hexapoda</taxon>
        <taxon>Insecta</taxon>
        <taxon>Pterygota</taxon>
        <taxon>Neoptera</taxon>
        <taxon>Endopterygota</taxon>
        <taxon>Diptera</taxon>
        <taxon>Nematocera</taxon>
        <taxon>Culicoidea</taxon>
        <taxon>Culicidae</taxon>
        <taxon>Anophelinae</taxon>
        <taxon>Anopheles</taxon>
    </lineage>
</organism>
<dbReference type="InterPro" id="IPR001650">
    <property type="entry name" value="Helicase_C-like"/>
</dbReference>
<dbReference type="VEuPathDB" id="VectorBase:ASIC019736"/>
<dbReference type="SUPFAM" id="SSF52540">
    <property type="entry name" value="P-loop containing nucleoside triphosphate hydrolases"/>
    <property type="match status" value="2"/>
</dbReference>
<dbReference type="CDD" id="cd18793">
    <property type="entry name" value="SF2_C_SNF"/>
    <property type="match status" value="1"/>
</dbReference>
<evidence type="ECO:0000256" key="5">
    <source>
        <dbReference type="PROSITE-ProRule" id="PRU00175"/>
    </source>
</evidence>
<dbReference type="EnsemblMetazoa" id="ASIC019736-RA">
    <property type="protein sequence ID" value="ASIC019736-PA"/>
    <property type="gene ID" value="ASIC019736"/>
</dbReference>
<dbReference type="EMBL" id="KE525352">
    <property type="protein sequence ID" value="KFB51654.1"/>
    <property type="molecule type" value="Genomic_DNA"/>
</dbReference>
<dbReference type="GO" id="GO:0061630">
    <property type="term" value="F:ubiquitin protein ligase activity"/>
    <property type="evidence" value="ECO:0007669"/>
    <property type="project" value="TreeGrafter"/>
</dbReference>
<reference evidence="9" key="2">
    <citation type="submission" date="2020-05" db="UniProtKB">
        <authorList>
            <consortium name="EnsemblMetazoa"/>
        </authorList>
    </citation>
    <scope>IDENTIFICATION</scope>
</reference>
<dbReference type="Gene3D" id="3.40.50.10810">
    <property type="entry name" value="Tandem AAA-ATPase domain"/>
    <property type="match status" value="2"/>
</dbReference>
<dbReference type="STRING" id="74873.A0A084WN60"/>
<dbReference type="Pfam" id="PF00271">
    <property type="entry name" value="Helicase_C"/>
    <property type="match status" value="1"/>
</dbReference>
<dbReference type="InterPro" id="IPR048686">
    <property type="entry name" value="SHPRH_helical_1st"/>
</dbReference>
<dbReference type="PANTHER" id="PTHR45865:SF1">
    <property type="entry name" value="E3 UBIQUITIN-PROTEIN LIGASE SHPRH"/>
    <property type="match status" value="1"/>
</dbReference>
<reference evidence="8 10" key="1">
    <citation type="journal article" date="2014" name="BMC Genomics">
        <title>Genome sequence of Anopheles sinensis provides insight into genetics basis of mosquito competence for malaria parasites.</title>
        <authorList>
            <person name="Zhou D."/>
            <person name="Zhang D."/>
            <person name="Ding G."/>
            <person name="Shi L."/>
            <person name="Hou Q."/>
            <person name="Ye Y."/>
            <person name="Xu Y."/>
            <person name="Zhou H."/>
            <person name="Xiong C."/>
            <person name="Li S."/>
            <person name="Yu J."/>
            <person name="Hong S."/>
            <person name="Yu X."/>
            <person name="Zou P."/>
            <person name="Chen C."/>
            <person name="Chang X."/>
            <person name="Wang W."/>
            <person name="Lv Y."/>
            <person name="Sun Y."/>
            <person name="Ma L."/>
            <person name="Shen B."/>
            <person name="Zhu C."/>
        </authorList>
    </citation>
    <scope>NUCLEOTIDE SEQUENCE [LARGE SCALE GENOMIC DNA]</scope>
</reference>
<dbReference type="Proteomes" id="UP000030765">
    <property type="component" value="Unassembled WGS sequence"/>
</dbReference>
<dbReference type="Gene3D" id="3.40.50.300">
    <property type="entry name" value="P-loop containing nucleotide triphosphate hydrolases"/>
    <property type="match status" value="1"/>
</dbReference>
<evidence type="ECO:0000313" key="10">
    <source>
        <dbReference type="Proteomes" id="UP000030765"/>
    </source>
</evidence>
<dbReference type="OrthoDB" id="423559at2759"/>
<dbReference type="SUPFAM" id="SSF57903">
    <property type="entry name" value="FYVE/PHD zinc finger"/>
    <property type="match status" value="1"/>
</dbReference>
<dbReference type="Pfam" id="PF00097">
    <property type="entry name" value="zf-C3HC4"/>
    <property type="match status" value="1"/>
</dbReference>
<dbReference type="Pfam" id="PF00176">
    <property type="entry name" value="SNF2-rel_dom"/>
    <property type="match status" value="1"/>
</dbReference>
<dbReference type="InterPro" id="IPR049730">
    <property type="entry name" value="SNF2/RAD54-like_C"/>
</dbReference>
<dbReference type="InterPro" id="IPR027417">
    <property type="entry name" value="P-loop_NTPase"/>
</dbReference>
<dbReference type="InterPro" id="IPR013083">
    <property type="entry name" value="Znf_RING/FYVE/PHD"/>
</dbReference>
<dbReference type="GO" id="GO:0000209">
    <property type="term" value="P:protein polyubiquitination"/>
    <property type="evidence" value="ECO:0007669"/>
    <property type="project" value="TreeGrafter"/>
</dbReference>
<evidence type="ECO:0000313" key="9">
    <source>
        <dbReference type="EnsemblMetazoa" id="ASIC019736-PA"/>
    </source>
</evidence>
<dbReference type="GO" id="GO:0006974">
    <property type="term" value="P:DNA damage response"/>
    <property type="evidence" value="ECO:0007669"/>
    <property type="project" value="TreeGrafter"/>
</dbReference>
<dbReference type="GO" id="GO:0005634">
    <property type="term" value="C:nucleus"/>
    <property type="evidence" value="ECO:0007669"/>
    <property type="project" value="TreeGrafter"/>
</dbReference>
<keyword evidence="3" id="KW-0378">Hydrolase</keyword>
<gene>
    <name evidence="8" type="ORF">ZHAS_00019736</name>
</gene>
<dbReference type="PROSITE" id="PS50089">
    <property type="entry name" value="ZF_RING_2"/>
    <property type="match status" value="1"/>
</dbReference>
<keyword evidence="4" id="KW-0862">Zinc</keyword>
<dbReference type="InterPro" id="IPR014001">
    <property type="entry name" value="Helicase_ATP-bd"/>
</dbReference>
<dbReference type="Pfam" id="PF21325">
    <property type="entry name" value="SHPRH_helical-1st"/>
    <property type="match status" value="1"/>
</dbReference>
<dbReference type="InterPro" id="IPR000330">
    <property type="entry name" value="SNF2_N"/>
</dbReference>
<dbReference type="GO" id="GO:0005524">
    <property type="term" value="F:ATP binding"/>
    <property type="evidence" value="ECO:0007669"/>
    <property type="project" value="InterPro"/>
</dbReference>
<dbReference type="SMART" id="SM00490">
    <property type="entry name" value="HELICc"/>
    <property type="match status" value="1"/>
</dbReference>
<evidence type="ECO:0000256" key="3">
    <source>
        <dbReference type="ARBA" id="ARBA00022801"/>
    </source>
</evidence>